<sequence length="133" mass="15766">MTDDIRWQQRFHNYEKAFLLLERGLSITTPTEIERGGIIQFYKMAFKLAWKCMKDYLEYQGYTVNSPRDAIKLAFQANILADGQLWIDALSDTNLNTHTYEEIRAIEVVDKIKSDYFPALQQLHRRMSIELER</sequence>
<name>A0ABY3CEF3_9GAMM</name>
<proteinExistence type="predicted"/>
<gene>
    <name evidence="1" type="ORF">EKO24_009970</name>
</gene>
<dbReference type="InterPro" id="IPR010235">
    <property type="entry name" value="HepT"/>
</dbReference>
<protein>
    <submittedName>
        <fullName evidence="1">Nucleotidyltransferase</fullName>
    </submittedName>
</protein>
<evidence type="ECO:0000313" key="2">
    <source>
        <dbReference type="Proteomes" id="UP000733744"/>
    </source>
</evidence>
<evidence type="ECO:0000313" key="1">
    <source>
        <dbReference type="EMBL" id="TRW95571.1"/>
    </source>
</evidence>
<comment type="caution">
    <text evidence="1">The sequence shown here is derived from an EMBL/GenBank/DDBJ whole genome shotgun (WGS) entry which is preliminary data.</text>
</comment>
<dbReference type="Pfam" id="PF08780">
    <property type="entry name" value="NTase_sub_bind"/>
    <property type="match status" value="1"/>
</dbReference>
<dbReference type="SUPFAM" id="SSF81593">
    <property type="entry name" value="Nucleotidyltransferase substrate binding subunit/domain"/>
    <property type="match status" value="1"/>
</dbReference>
<accession>A0ABY3CEF3</accession>
<reference evidence="1 2" key="1">
    <citation type="journal article" date="2019" name="Antonie Van Leeuwenhoek">
        <title>Description of 'Ca. Methylobacter oryzae' KRF1, a novel species from the environmentally important Methylobacter clade 2.</title>
        <authorList>
            <person name="Khatri K."/>
            <person name="Mohite J.A."/>
            <person name="Pandit P.S."/>
            <person name="Bahulikar R."/>
            <person name="Rahalkar M.C."/>
        </authorList>
    </citation>
    <scope>NUCLEOTIDE SEQUENCE [LARGE SCALE GENOMIC DNA]</scope>
    <source>
        <strain evidence="1 2">KRF1</strain>
    </source>
</reference>
<keyword evidence="2" id="KW-1185">Reference proteome</keyword>
<dbReference type="RefSeq" id="WP_127030135.1">
    <property type="nucleotide sequence ID" value="NZ_RYFG02000089.1"/>
</dbReference>
<organism evidence="1 2">
    <name type="scientific">Candidatus Methylobacter oryzae</name>
    <dbReference type="NCBI Taxonomy" id="2497749"/>
    <lineage>
        <taxon>Bacteria</taxon>
        <taxon>Pseudomonadati</taxon>
        <taxon>Pseudomonadota</taxon>
        <taxon>Gammaproteobacteria</taxon>
        <taxon>Methylococcales</taxon>
        <taxon>Methylococcaceae</taxon>
        <taxon>Methylobacter</taxon>
    </lineage>
</organism>
<dbReference type="EMBL" id="RYFG02000089">
    <property type="protein sequence ID" value="TRW95571.1"/>
    <property type="molecule type" value="Genomic_DNA"/>
</dbReference>
<dbReference type="NCBIfam" id="TIGR01987">
    <property type="entry name" value="HI0074"/>
    <property type="match status" value="1"/>
</dbReference>
<dbReference type="Gene3D" id="1.20.120.330">
    <property type="entry name" value="Nucleotidyltransferases domain 2"/>
    <property type="match status" value="1"/>
</dbReference>
<dbReference type="Proteomes" id="UP000733744">
    <property type="component" value="Unassembled WGS sequence"/>
</dbReference>